<organism evidence="1 2">
    <name type="scientific">Ceriporiopsis subvermispora (strain B)</name>
    <name type="common">White-rot fungus</name>
    <name type="synonym">Gelatoporia subvermispora</name>
    <dbReference type="NCBI Taxonomy" id="914234"/>
    <lineage>
        <taxon>Eukaryota</taxon>
        <taxon>Fungi</taxon>
        <taxon>Dikarya</taxon>
        <taxon>Basidiomycota</taxon>
        <taxon>Agaricomycotina</taxon>
        <taxon>Agaricomycetes</taxon>
        <taxon>Polyporales</taxon>
        <taxon>Gelatoporiaceae</taxon>
        <taxon>Gelatoporia</taxon>
    </lineage>
</organism>
<feature type="non-terminal residue" evidence="1">
    <location>
        <position position="1"/>
    </location>
</feature>
<name>M2RN42_CERS8</name>
<dbReference type="EMBL" id="KB445793">
    <property type="protein sequence ID" value="EMD39887.1"/>
    <property type="molecule type" value="Genomic_DNA"/>
</dbReference>
<reference evidence="1 2" key="1">
    <citation type="journal article" date="2012" name="Proc. Natl. Acad. Sci. U.S.A.">
        <title>Comparative genomics of Ceriporiopsis subvermispora and Phanerochaete chrysosporium provide insight into selective ligninolysis.</title>
        <authorList>
            <person name="Fernandez-Fueyo E."/>
            <person name="Ruiz-Duenas F.J."/>
            <person name="Ferreira P."/>
            <person name="Floudas D."/>
            <person name="Hibbett D.S."/>
            <person name="Canessa P."/>
            <person name="Larrondo L.F."/>
            <person name="James T.Y."/>
            <person name="Seelenfreund D."/>
            <person name="Lobos S."/>
            <person name="Polanco R."/>
            <person name="Tello M."/>
            <person name="Honda Y."/>
            <person name="Watanabe T."/>
            <person name="Watanabe T."/>
            <person name="Ryu J.S."/>
            <person name="Kubicek C.P."/>
            <person name="Schmoll M."/>
            <person name="Gaskell J."/>
            <person name="Hammel K.E."/>
            <person name="St John F.J."/>
            <person name="Vanden Wymelenberg A."/>
            <person name="Sabat G."/>
            <person name="Splinter BonDurant S."/>
            <person name="Syed K."/>
            <person name="Yadav J.S."/>
            <person name="Doddapaneni H."/>
            <person name="Subramanian V."/>
            <person name="Lavin J.L."/>
            <person name="Oguiza J.A."/>
            <person name="Perez G."/>
            <person name="Pisabarro A.G."/>
            <person name="Ramirez L."/>
            <person name="Santoyo F."/>
            <person name="Master E."/>
            <person name="Coutinho P.M."/>
            <person name="Henrissat B."/>
            <person name="Lombard V."/>
            <person name="Magnuson J.K."/>
            <person name="Kuees U."/>
            <person name="Hori C."/>
            <person name="Igarashi K."/>
            <person name="Samejima M."/>
            <person name="Held B.W."/>
            <person name="Barry K.W."/>
            <person name="LaButti K.M."/>
            <person name="Lapidus A."/>
            <person name="Lindquist E.A."/>
            <person name="Lucas S.M."/>
            <person name="Riley R."/>
            <person name="Salamov A.A."/>
            <person name="Hoffmeister D."/>
            <person name="Schwenk D."/>
            <person name="Hadar Y."/>
            <person name="Yarden O."/>
            <person name="de Vries R.P."/>
            <person name="Wiebenga A."/>
            <person name="Stenlid J."/>
            <person name="Eastwood D."/>
            <person name="Grigoriev I.V."/>
            <person name="Berka R.M."/>
            <person name="Blanchette R.A."/>
            <person name="Kersten P."/>
            <person name="Martinez A.T."/>
            <person name="Vicuna R."/>
            <person name="Cullen D."/>
        </authorList>
    </citation>
    <scope>NUCLEOTIDE SEQUENCE [LARGE SCALE GENOMIC DNA]</scope>
    <source>
        <strain evidence="1 2">B</strain>
    </source>
</reference>
<keyword evidence="2" id="KW-1185">Reference proteome</keyword>
<dbReference type="Proteomes" id="UP000016930">
    <property type="component" value="Unassembled WGS sequence"/>
</dbReference>
<dbReference type="AlphaFoldDB" id="M2RN42"/>
<proteinExistence type="predicted"/>
<evidence type="ECO:0000313" key="1">
    <source>
        <dbReference type="EMBL" id="EMD39887.1"/>
    </source>
</evidence>
<accession>M2RN42</accession>
<evidence type="ECO:0000313" key="2">
    <source>
        <dbReference type="Proteomes" id="UP000016930"/>
    </source>
</evidence>
<sequence length="102" mass="12144">IRFLLGCRHLSYRLYEVYATEGICSISHISRRTREVCTRFPQLSPHEDNVSLIPIDLHLRGLRLRNASRLHNRNCYDTSIIQLSNWIQRVRYFPKVQRSCIC</sequence>
<gene>
    <name evidence="1" type="ORF">CERSUDRAFT_132491</name>
</gene>
<protein>
    <submittedName>
        <fullName evidence="1">Uncharacterized protein</fullName>
    </submittedName>
</protein>
<dbReference type="HOGENOM" id="CLU_2284038_0_0_1"/>